<sequence>MSNEYTAHYAGKSHRELYDQLMAGDPGQVEGVSADWHSAETTARHIAGEIDKDLLKLDWAGEAGTEYRQRLGVVSAFSTGLADDHSTVKTALSSIGGALRVAQKNADNPEDTDDNDSMWGGAAGGGAIAGLPGALIGGYLGHQRDEQQKKEAQQRMVTLMSNLAADYAVNNNAVMDPLPPPIGLPGGDPHTEVDPKGGPGVHSPSGGPGVHAPGSGKTNTTDTVVPVSTGPGGGPGADPSQTQTGTSLLGVETGVIGAGALLGGTALAGQIVSVGGSGSVPGLSIGTSLASTVPAGGLLGQPGTGRNDGGPTSGQRTTPGNMRETGRTAGARPGGERGPGAGRTNRMGVPGRDGMFGQRGAARNGDGDGDEEDTYDTWLTEDDMVWSDDENAPPSVLGGAVPPPPPAN</sequence>
<feature type="region of interest" description="Disordered" evidence="1">
    <location>
        <begin position="178"/>
        <end position="245"/>
    </location>
</feature>
<evidence type="ECO:0008006" key="4">
    <source>
        <dbReference type="Google" id="ProtNLM"/>
    </source>
</evidence>
<dbReference type="Proteomes" id="UP001501470">
    <property type="component" value="Unassembled WGS sequence"/>
</dbReference>
<dbReference type="EMBL" id="BAAAQD010000009">
    <property type="protein sequence ID" value="GAA1524777.1"/>
    <property type="molecule type" value="Genomic_DNA"/>
</dbReference>
<dbReference type="RefSeq" id="WP_344504173.1">
    <property type="nucleotide sequence ID" value="NZ_BAAAQD010000009.1"/>
</dbReference>
<name>A0ABN2ATJ4_9ACTN</name>
<accession>A0ABN2ATJ4</accession>
<feature type="compositionally biased region" description="Gly residues" evidence="1">
    <location>
        <begin position="297"/>
        <end position="312"/>
    </location>
</feature>
<feature type="compositionally biased region" description="Acidic residues" evidence="1">
    <location>
        <begin position="367"/>
        <end position="391"/>
    </location>
</feature>
<protein>
    <recommendedName>
        <fullName evidence="4">WXG100 family type VII secretion target</fullName>
    </recommendedName>
</protein>
<dbReference type="Gene3D" id="1.20.1260.20">
    <property type="entry name" value="PPE superfamily"/>
    <property type="match status" value="1"/>
</dbReference>
<proteinExistence type="predicted"/>
<evidence type="ECO:0000313" key="3">
    <source>
        <dbReference type="Proteomes" id="UP001501470"/>
    </source>
</evidence>
<feature type="compositionally biased region" description="Low complexity" evidence="1">
    <location>
        <begin position="220"/>
        <end position="229"/>
    </location>
</feature>
<evidence type="ECO:0000313" key="2">
    <source>
        <dbReference type="EMBL" id="GAA1524777.1"/>
    </source>
</evidence>
<reference evidence="2 3" key="1">
    <citation type="journal article" date="2019" name="Int. J. Syst. Evol. Microbiol.">
        <title>The Global Catalogue of Microorganisms (GCM) 10K type strain sequencing project: providing services to taxonomists for standard genome sequencing and annotation.</title>
        <authorList>
            <consortium name="The Broad Institute Genomics Platform"/>
            <consortium name="The Broad Institute Genome Sequencing Center for Infectious Disease"/>
            <person name="Wu L."/>
            <person name="Ma J."/>
        </authorList>
    </citation>
    <scope>NUCLEOTIDE SEQUENCE [LARGE SCALE GENOMIC DNA]</scope>
    <source>
        <strain evidence="2 3">JCM 15933</strain>
    </source>
</reference>
<organism evidence="2 3">
    <name type="scientific">Dactylosporangium maewongense</name>
    <dbReference type="NCBI Taxonomy" id="634393"/>
    <lineage>
        <taxon>Bacteria</taxon>
        <taxon>Bacillati</taxon>
        <taxon>Actinomycetota</taxon>
        <taxon>Actinomycetes</taxon>
        <taxon>Micromonosporales</taxon>
        <taxon>Micromonosporaceae</taxon>
        <taxon>Dactylosporangium</taxon>
    </lineage>
</organism>
<keyword evidence="3" id="KW-1185">Reference proteome</keyword>
<gene>
    <name evidence="2" type="ORF">GCM10009827_046770</name>
</gene>
<feature type="compositionally biased region" description="Gly residues" evidence="1">
    <location>
        <begin position="332"/>
        <end position="341"/>
    </location>
</feature>
<feature type="region of interest" description="Disordered" evidence="1">
    <location>
        <begin position="294"/>
        <end position="408"/>
    </location>
</feature>
<comment type="caution">
    <text evidence="2">The sequence shown here is derived from an EMBL/GenBank/DDBJ whole genome shotgun (WGS) entry which is preliminary data.</text>
</comment>
<dbReference type="InterPro" id="IPR038332">
    <property type="entry name" value="PPE_sf"/>
</dbReference>
<evidence type="ECO:0000256" key="1">
    <source>
        <dbReference type="SAM" id="MobiDB-lite"/>
    </source>
</evidence>